<reference evidence="4" key="1">
    <citation type="submission" date="2016-05" db="EMBL/GenBank/DDBJ databases">
        <authorList>
            <person name="Lavstsen T."/>
            <person name="Jespersen J.S."/>
        </authorList>
    </citation>
    <scope>NUCLEOTIDE SEQUENCE</scope>
    <source>
        <tissue evidence="4">Brain</tissue>
    </source>
</reference>
<feature type="domain" description="Integrase catalytic" evidence="3">
    <location>
        <begin position="1047"/>
        <end position="1233"/>
    </location>
</feature>
<feature type="compositionally biased region" description="Basic and acidic residues" evidence="2">
    <location>
        <begin position="595"/>
        <end position="642"/>
    </location>
</feature>
<dbReference type="Pfam" id="PF03564">
    <property type="entry name" value="DUF1759"/>
    <property type="match status" value="1"/>
</dbReference>
<evidence type="ECO:0000256" key="2">
    <source>
        <dbReference type="SAM" id="MobiDB-lite"/>
    </source>
</evidence>
<accession>A0A1A8VD36</accession>
<dbReference type="InterPro" id="IPR005312">
    <property type="entry name" value="DUF1759"/>
</dbReference>
<feature type="coiled-coil region" evidence="1">
    <location>
        <begin position="153"/>
        <end position="247"/>
    </location>
</feature>
<feature type="non-terminal residue" evidence="4">
    <location>
        <position position="1"/>
    </location>
</feature>
<reference evidence="4" key="2">
    <citation type="submission" date="2016-06" db="EMBL/GenBank/DDBJ databases">
        <title>The genome of a short-lived fish provides insights into sex chromosome evolution and the genetic control of aging.</title>
        <authorList>
            <person name="Reichwald K."/>
            <person name="Felder M."/>
            <person name="Petzold A."/>
            <person name="Koch P."/>
            <person name="Groth M."/>
            <person name="Platzer M."/>
        </authorList>
    </citation>
    <scope>NUCLEOTIDE SEQUENCE</scope>
    <source>
        <tissue evidence="4">Brain</tissue>
    </source>
</reference>
<feature type="region of interest" description="Disordered" evidence="2">
    <location>
        <begin position="595"/>
        <end position="648"/>
    </location>
</feature>
<dbReference type="Pfam" id="PF18701">
    <property type="entry name" value="DUF5641"/>
    <property type="match status" value="1"/>
</dbReference>
<dbReference type="GO" id="GO:0015074">
    <property type="term" value="P:DNA integration"/>
    <property type="evidence" value="ECO:0007669"/>
    <property type="project" value="InterPro"/>
</dbReference>
<gene>
    <name evidence="4" type="primary">MYH9A</name>
</gene>
<feature type="compositionally biased region" description="Low complexity" evidence="2">
    <location>
        <begin position="274"/>
        <end position="283"/>
    </location>
</feature>
<dbReference type="PANTHER" id="PTHR47331">
    <property type="entry name" value="PHD-TYPE DOMAIN-CONTAINING PROTEIN"/>
    <property type="match status" value="1"/>
</dbReference>
<dbReference type="PROSITE" id="PS50994">
    <property type="entry name" value="INTEGRASE"/>
    <property type="match status" value="1"/>
</dbReference>
<dbReference type="GO" id="GO:0003676">
    <property type="term" value="F:nucleic acid binding"/>
    <property type="evidence" value="ECO:0007669"/>
    <property type="project" value="InterPro"/>
</dbReference>
<dbReference type="SUPFAM" id="SSF56954">
    <property type="entry name" value="Outer membrane efflux proteins (OEP)"/>
    <property type="match status" value="1"/>
</dbReference>
<dbReference type="PANTHER" id="PTHR47331:SF5">
    <property type="entry name" value="RIBONUCLEASE H"/>
    <property type="match status" value="1"/>
</dbReference>
<sequence length="1362" mass="155144">KSERKRTLTEKGQALADDRLKDLKAQFNRAYERWKHKINGLKKAIKYNDNSELTEIVSKINTTQVEIDNIYLKIRDTVHPDHPNSEIRRINDTCQSLTKVANKKAQKFLINDGTEVSSWPDVESLFEATTSNVSLSSGKTIHSKEYSYRSQDARQAAAEAAATEEVLKIMKAQHDCEEEIWRLEQADQVLAAEKEAEEIRQKAQNEAENARKRAQFIAESAARKMKVEEKKKEVERLEELKRLNAAKARLKVYSETVHSDDEEDHLLPPPLPQNPALSQPLSSQERHPQILPANQSVAQQPYQVTVTKSFTPHSPIYTSVSVPQASSFNKPTVNYQPNPIQTVTSNNPNDTTNELVKTLAEAIAANRIPIPEPAVFTGDPLKYTDWKLSFSTLINQKNLPNQEKLFFLRKYVGGAAKRAIEGHFLVGSETAYNAAWNVLEDRFGNPFLIGKAYRDKIHSWHKIGPKETVELREFADFLSSVESAMPYVQGLQVLNDCMENQKIAQKLPDWLSSRWNRAVVTFQDEIGAFPDFTPHHTLHKCRKFIEKPLDERVKFVREEKLCFGCLENGHHSKVCKSRSTCDTCKKPHPTCLHQNREKREQKRENNPKQTHSTENDKDGSEQDQPRVNNQDKDKSFKPKQTLESDGATSLRIIQERGGTLTSPIVPVYVSSLTQPDKEILVYALLDSQSDTTFILKDVADTLDAKKDPVKLKVSTITSRTKVVSSERLTGLEVRGLKSEVKIKLPVSYTREYIPANRAHIPTSETAMSWPHLEHLAEEMSQELDCEVGLLIGYNCSQALAPREVIHGSENEPFALKSVLGWSIVGYNSTVNDYEDEIGVSHHIIAKQVIPLTMPSSELKSEVHFSARTQVKEVISPSDMKKVFESHFSERKGGEAPISQEDLRSLAILKESIKQKQDGHYQINALSQEEEVKGNKSTCLQRLSPFLDRLGILRMGGRLTQAALHPHVRHPAILPKGHHVSRLILKHCHEKVCHQGRGMTINEVRANGFWILGCNGEVSSFIFKCVKCRKFRRSNQEQKMADLPPERMESTPPFTYSGMDCFGPFYVREGRKELKKYGLIFTCMCSRAIHLEVLDDLSSDAFLNALRCFIAIRGNVRQLQSDQGTNFVGATNEFQNMMKGLPEERVKELGCSFVMNPPASSHMGGVWERQIRTVRSILTSILDQSASRLDSSSLRTYLYEVMAIVNSRPLTTVHLNDPSGPEPLTPNHILTMKSSVIMPPPGEFVKEDLYLQKRWRRVQFLSNEFWTRWKREYLLNLQQRRKWTTERRNAKVNDIVLLLDDNLPRNQWKLARIVEVFPAADNRVRKVKLLVSDTFLDNRGKRTSQPLYLERAIHKTVLLLEAE</sequence>
<protein>
    <submittedName>
        <fullName evidence="4">Myosin, heavy polypeptide 9a, non-muscle</fullName>
    </submittedName>
</protein>
<dbReference type="EMBL" id="HAEJ01017304">
    <property type="protein sequence ID" value="SBS57761.1"/>
    <property type="molecule type" value="Transcribed_RNA"/>
</dbReference>
<dbReference type="InterPro" id="IPR012337">
    <property type="entry name" value="RNaseH-like_sf"/>
</dbReference>
<dbReference type="InterPro" id="IPR040676">
    <property type="entry name" value="DUF5641"/>
</dbReference>
<evidence type="ECO:0000313" key="4">
    <source>
        <dbReference type="EMBL" id="SBS57761.1"/>
    </source>
</evidence>
<keyword evidence="1" id="KW-0175">Coiled coil</keyword>
<dbReference type="SUPFAM" id="SSF53098">
    <property type="entry name" value="Ribonuclease H-like"/>
    <property type="match status" value="1"/>
</dbReference>
<proteinExistence type="predicted"/>
<dbReference type="InterPro" id="IPR001584">
    <property type="entry name" value="Integrase_cat-core"/>
</dbReference>
<organism evidence="4">
    <name type="scientific">Nothobranchius furzeri</name>
    <name type="common">Turquoise killifish</name>
    <dbReference type="NCBI Taxonomy" id="105023"/>
    <lineage>
        <taxon>Eukaryota</taxon>
        <taxon>Metazoa</taxon>
        <taxon>Chordata</taxon>
        <taxon>Craniata</taxon>
        <taxon>Vertebrata</taxon>
        <taxon>Euteleostomi</taxon>
        <taxon>Actinopterygii</taxon>
        <taxon>Neopterygii</taxon>
        <taxon>Teleostei</taxon>
        <taxon>Neoteleostei</taxon>
        <taxon>Acanthomorphata</taxon>
        <taxon>Ovalentaria</taxon>
        <taxon>Atherinomorphae</taxon>
        <taxon>Cyprinodontiformes</taxon>
        <taxon>Nothobranchiidae</taxon>
        <taxon>Nothobranchius</taxon>
    </lineage>
</organism>
<dbReference type="Gene3D" id="3.30.420.10">
    <property type="entry name" value="Ribonuclease H-like superfamily/Ribonuclease H"/>
    <property type="match status" value="1"/>
</dbReference>
<evidence type="ECO:0000256" key="1">
    <source>
        <dbReference type="SAM" id="Coils"/>
    </source>
</evidence>
<feature type="region of interest" description="Disordered" evidence="2">
    <location>
        <begin position="254"/>
        <end position="286"/>
    </location>
</feature>
<dbReference type="InterPro" id="IPR036397">
    <property type="entry name" value="RNaseH_sf"/>
</dbReference>
<name>A0A1A8VD36_NOTFU</name>
<evidence type="ECO:0000259" key="3">
    <source>
        <dbReference type="PROSITE" id="PS50994"/>
    </source>
</evidence>